<reference evidence="2 3" key="1">
    <citation type="submission" date="2015-08" db="EMBL/GenBank/DDBJ databases">
        <title>Draft Genome Sequences of 11 Lactococcus lactis subspecies cremoris strains.</title>
        <authorList>
            <person name="Wels M."/>
            <person name="Backus L."/>
            <person name="Boekhorst J."/>
            <person name="Dijkstra A."/>
            <person name="Beerthuizen M."/>
            <person name="Siezen R."/>
            <person name="Bachmann H."/>
            <person name="Van Hijum S."/>
        </authorList>
    </citation>
    <scope>NUCLEOTIDE SEQUENCE [LARGE SCALE GENOMIC DNA]</scope>
    <source>
        <strain evidence="2 3">KW10</strain>
    </source>
</reference>
<keyword evidence="1" id="KW-0732">Signal</keyword>
<proteinExistence type="predicted"/>
<sequence length="237" mass="25892">MKKITLLTTTILALGSIGITTGAQLAQADVVSPNTTIQSTSAETPNPRIVIGDKGTFEEINLIQYNYELNHMGAGFETGKVVIDYKSESLLDWGIARDKHFNLKLPKEFNTIASMNSGANLKSIITASYKLPGHTDYTDFSLEDINTSYIGQIDFKLPANTILQFGDETDIKIEINYGKLLDSLNRPSDFDYKRIIPDSTTGGYGFEGLLADGEWIELWPGGAAKGISNGDKAIGTW</sequence>
<gene>
    <name evidence="2" type="ORF">AB996_0843</name>
</gene>
<dbReference type="RefSeq" id="WP_063281465.1">
    <property type="nucleotide sequence ID" value="NZ_LIYF01000014.1"/>
</dbReference>
<evidence type="ECO:0000256" key="1">
    <source>
        <dbReference type="SAM" id="SignalP"/>
    </source>
</evidence>
<feature type="chain" id="PRO_5007903579" evidence="1">
    <location>
        <begin position="29"/>
        <end position="237"/>
    </location>
</feature>
<comment type="caution">
    <text evidence="2">The sequence shown here is derived from an EMBL/GenBank/DDBJ whole genome shotgun (WGS) entry which is preliminary data.</text>
</comment>
<dbReference type="AlphaFoldDB" id="A0A170MZC8"/>
<evidence type="ECO:0000313" key="2">
    <source>
        <dbReference type="EMBL" id="KZK07407.1"/>
    </source>
</evidence>
<dbReference type="PATRIC" id="fig|1359.32.peg.1629"/>
<evidence type="ECO:0000313" key="3">
    <source>
        <dbReference type="Proteomes" id="UP000076519"/>
    </source>
</evidence>
<organism evidence="2 3">
    <name type="scientific">Lactococcus lactis subsp. cremoris</name>
    <name type="common">Streptococcus cremoris</name>
    <dbReference type="NCBI Taxonomy" id="1359"/>
    <lineage>
        <taxon>Bacteria</taxon>
        <taxon>Bacillati</taxon>
        <taxon>Bacillota</taxon>
        <taxon>Bacilli</taxon>
        <taxon>Lactobacillales</taxon>
        <taxon>Streptococcaceae</taxon>
        <taxon>Lactococcus</taxon>
    </lineage>
</organism>
<protein>
    <submittedName>
        <fullName evidence="2">Uncharacterized protein</fullName>
    </submittedName>
</protein>
<feature type="signal peptide" evidence="1">
    <location>
        <begin position="1"/>
        <end position="28"/>
    </location>
</feature>
<name>A0A170MZC8_LACLC</name>
<dbReference type="Proteomes" id="UP000076519">
    <property type="component" value="Unassembled WGS sequence"/>
</dbReference>
<accession>A0A170MZC8</accession>
<dbReference type="EMBL" id="LIYF01000014">
    <property type="protein sequence ID" value="KZK07407.1"/>
    <property type="molecule type" value="Genomic_DNA"/>
</dbReference>